<protein>
    <submittedName>
        <fullName evidence="2">Uncharacterized protein</fullName>
    </submittedName>
</protein>
<feature type="transmembrane region" description="Helical" evidence="1">
    <location>
        <begin position="60"/>
        <end position="78"/>
    </location>
</feature>
<dbReference type="EMBL" id="MN740013">
    <property type="protein sequence ID" value="QHT83917.1"/>
    <property type="molecule type" value="Genomic_DNA"/>
</dbReference>
<keyword evidence="1" id="KW-0472">Membrane</keyword>
<sequence>MNHYILSATSLFLLFPLFTFFNKIQKNIYETILAGLLIINILLSFLFWINPIEKCFVHKLDGIFGKISFVFFSIYTLLIKDLDYIFKLICWICFTIILYLFYWSSICSSNEWCCNNHLFCHSLFHLFISIACMLTFTM</sequence>
<evidence type="ECO:0000256" key="1">
    <source>
        <dbReference type="SAM" id="Phobius"/>
    </source>
</evidence>
<name>A0A6C0HUE5_9ZZZZ</name>
<evidence type="ECO:0000313" key="2">
    <source>
        <dbReference type="EMBL" id="QHT83917.1"/>
    </source>
</evidence>
<reference evidence="2" key="1">
    <citation type="journal article" date="2020" name="Nature">
        <title>Giant virus diversity and host interactions through global metagenomics.</title>
        <authorList>
            <person name="Schulz F."/>
            <person name="Roux S."/>
            <person name="Paez-Espino D."/>
            <person name="Jungbluth S."/>
            <person name="Walsh D.A."/>
            <person name="Denef V.J."/>
            <person name="McMahon K.D."/>
            <person name="Konstantinidis K.T."/>
            <person name="Eloe-Fadrosh E.A."/>
            <person name="Kyrpides N.C."/>
            <person name="Woyke T."/>
        </authorList>
    </citation>
    <scope>NUCLEOTIDE SEQUENCE</scope>
    <source>
        <strain evidence="2">GVMAG-M-3300023184-168</strain>
    </source>
</reference>
<feature type="transmembrane region" description="Helical" evidence="1">
    <location>
        <begin position="118"/>
        <end position="136"/>
    </location>
</feature>
<proteinExistence type="predicted"/>
<keyword evidence="1" id="KW-1133">Transmembrane helix</keyword>
<organism evidence="2">
    <name type="scientific">viral metagenome</name>
    <dbReference type="NCBI Taxonomy" id="1070528"/>
    <lineage>
        <taxon>unclassified sequences</taxon>
        <taxon>metagenomes</taxon>
        <taxon>organismal metagenomes</taxon>
    </lineage>
</organism>
<feature type="transmembrane region" description="Helical" evidence="1">
    <location>
        <begin position="84"/>
        <end position="106"/>
    </location>
</feature>
<feature type="transmembrane region" description="Helical" evidence="1">
    <location>
        <begin position="29"/>
        <end position="48"/>
    </location>
</feature>
<dbReference type="AlphaFoldDB" id="A0A6C0HUE5"/>
<keyword evidence="1" id="KW-0812">Transmembrane</keyword>
<accession>A0A6C0HUE5</accession>